<dbReference type="Pfam" id="PF02367">
    <property type="entry name" value="TsaE"/>
    <property type="match status" value="1"/>
</dbReference>
<keyword evidence="6" id="KW-0479">Metal-binding</keyword>
<keyword evidence="9" id="KW-0460">Magnesium</keyword>
<keyword evidence="12" id="KW-1185">Reference proteome</keyword>
<evidence type="ECO:0000256" key="2">
    <source>
        <dbReference type="ARBA" id="ARBA00007599"/>
    </source>
</evidence>
<dbReference type="Proteomes" id="UP001652442">
    <property type="component" value="Unassembled WGS sequence"/>
</dbReference>
<evidence type="ECO:0000256" key="1">
    <source>
        <dbReference type="ARBA" id="ARBA00004496"/>
    </source>
</evidence>
<evidence type="ECO:0000256" key="3">
    <source>
        <dbReference type="ARBA" id="ARBA00019010"/>
    </source>
</evidence>
<dbReference type="PANTHER" id="PTHR33540:SF2">
    <property type="entry name" value="TRNA THREONYLCARBAMOYLADENOSINE BIOSYNTHESIS PROTEIN TSAE"/>
    <property type="match status" value="1"/>
</dbReference>
<accession>A0ABT2TKA4</accession>
<dbReference type="NCBIfam" id="TIGR00150">
    <property type="entry name" value="T6A_YjeE"/>
    <property type="match status" value="1"/>
</dbReference>
<reference evidence="11 12" key="1">
    <citation type="journal article" date="2021" name="ISME Commun">
        <title>Automated analysis of genomic sequences facilitates high-throughput and comprehensive description of bacteria.</title>
        <authorList>
            <person name="Hitch T.C.A."/>
        </authorList>
    </citation>
    <scope>NUCLEOTIDE SEQUENCE [LARGE SCALE GENOMIC DNA]</scope>
    <source>
        <strain evidence="11 12">Sanger_109</strain>
    </source>
</reference>
<organism evidence="11 12">
    <name type="scientific">Brotonthovivens ammoniilytica</name>
    <dbReference type="NCBI Taxonomy" id="2981725"/>
    <lineage>
        <taxon>Bacteria</taxon>
        <taxon>Bacillati</taxon>
        <taxon>Bacillota</taxon>
        <taxon>Clostridia</taxon>
        <taxon>Lachnospirales</taxon>
        <taxon>Lachnospiraceae</taxon>
        <taxon>Brotonthovivens</taxon>
    </lineage>
</organism>
<dbReference type="EMBL" id="JAOQJQ010000004">
    <property type="protein sequence ID" value="MCU6762652.1"/>
    <property type="molecule type" value="Genomic_DNA"/>
</dbReference>
<comment type="subcellular location">
    <subcellularLocation>
        <location evidence="1">Cytoplasm</location>
    </subcellularLocation>
</comment>
<keyword evidence="8" id="KW-0067">ATP-binding</keyword>
<protein>
    <recommendedName>
        <fullName evidence="3">tRNA threonylcarbamoyladenosine biosynthesis protein TsaE</fullName>
    </recommendedName>
    <alternativeName>
        <fullName evidence="10">t(6)A37 threonylcarbamoyladenosine biosynthesis protein TsaE</fullName>
    </alternativeName>
</protein>
<evidence type="ECO:0000256" key="6">
    <source>
        <dbReference type="ARBA" id="ARBA00022723"/>
    </source>
</evidence>
<keyword evidence="5" id="KW-0819">tRNA processing</keyword>
<dbReference type="Gene3D" id="3.40.50.300">
    <property type="entry name" value="P-loop containing nucleotide triphosphate hydrolases"/>
    <property type="match status" value="1"/>
</dbReference>
<evidence type="ECO:0000256" key="7">
    <source>
        <dbReference type="ARBA" id="ARBA00022741"/>
    </source>
</evidence>
<evidence type="ECO:0000313" key="11">
    <source>
        <dbReference type="EMBL" id="MCU6762652.1"/>
    </source>
</evidence>
<comment type="similarity">
    <text evidence="2">Belongs to the TsaE family.</text>
</comment>
<evidence type="ECO:0000256" key="8">
    <source>
        <dbReference type="ARBA" id="ARBA00022840"/>
    </source>
</evidence>
<evidence type="ECO:0000256" key="10">
    <source>
        <dbReference type="ARBA" id="ARBA00032441"/>
    </source>
</evidence>
<sequence>MIIESYSPKETLELGKKIGREVQPGQVYTLIGDLGVGKTVFTQGIAEGLDIREPICSPTFTIVQVYEEGRMPFYHFDVYRIGDLEEMEEIGYEDYFYGKGFTMIEWANLIEEILPPSYREVTIEKDLEKGFDYRKITIREVNKS</sequence>
<keyword evidence="4" id="KW-0963">Cytoplasm</keyword>
<evidence type="ECO:0000256" key="9">
    <source>
        <dbReference type="ARBA" id="ARBA00022842"/>
    </source>
</evidence>
<dbReference type="InterPro" id="IPR027417">
    <property type="entry name" value="P-loop_NTPase"/>
</dbReference>
<dbReference type="RefSeq" id="WP_158425364.1">
    <property type="nucleotide sequence ID" value="NZ_JAOQJQ010000004.1"/>
</dbReference>
<proteinExistence type="inferred from homology"/>
<dbReference type="InterPro" id="IPR003442">
    <property type="entry name" value="T6A_TsaE"/>
</dbReference>
<gene>
    <name evidence="11" type="primary">tsaE</name>
    <name evidence="11" type="ORF">OCV88_09935</name>
</gene>
<evidence type="ECO:0000256" key="4">
    <source>
        <dbReference type="ARBA" id="ARBA00022490"/>
    </source>
</evidence>
<name>A0ABT2TKA4_9FIRM</name>
<dbReference type="SUPFAM" id="SSF52540">
    <property type="entry name" value="P-loop containing nucleoside triphosphate hydrolases"/>
    <property type="match status" value="1"/>
</dbReference>
<evidence type="ECO:0000313" key="12">
    <source>
        <dbReference type="Proteomes" id="UP001652442"/>
    </source>
</evidence>
<keyword evidence="7" id="KW-0547">Nucleotide-binding</keyword>
<comment type="caution">
    <text evidence="11">The sequence shown here is derived from an EMBL/GenBank/DDBJ whole genome shotgun (WGS) entry which is preliminary data.</text>
</comment>
<evidence type="ECO:0000256" key="5">
    <source>
        <dbReference type="ARBA" id="ARBA00022694"/>
    </source>
</evidence>
<dbReference type="PANTHER" id="PTHR33540">
    <property type="entry name" value="TRNA THREONYLCARBAMOYLADENOSINE BIOSYNTHESIS PROTEIN TSAE"/>
    <property type="match status" value="1"/>
</dbReference>